<dbReference type="InterPro" id="IPR016024">
    <property type="entry name" value="ARM-type_fold"/>
</dbReference>
<dbReference type="Proteomes" id="UP001165160">
    <property type="component" value="Unassembled WGS sequence"/>
</dbReference>
<feature type="region of interest" description="Disordered" evidence="1">
    <location>
        <begin position="832"/>
        <end position="854"/>
    </location>
</feature>
<proteinExistence type="predicted"/>
<dbReference type="EMBL" id="BRXX01000518">
    <property type="protein sequence ID" value="GMI15395.1"/>
    <property type="molecule type" value="Genomic_DNA"/>
</dbReference>
<keyword evidence="3" id="KW-1185">Reference proteome</keyword>
<protein>
    <submittedName>
        <fullName evidence="2">Uncharacterized protein</fullName>
    </submittedName>
</protein>
<gene>
    <name evidence="2" type="ORF">TrVE_jg2746</name>
</gene>
<feature type="compositionally biased region" description="Basic residues" evidence="1">
    <location>
        <begin position="1092"/>
        <end position="1104"/>
    </location>
</feature>
<accession>A0A9W7KY11</accession>
<dbReference type="SUPFAM" id="SSF48371">
    <property type="entry name" value="ARM repeat"/>
    <property type="match status" value="1"/>
</dbReference>
<feature type="region of interest" description="Disordered" evidence="1">
    <location>
        <begin position="1092"/>
        <end position="1112"/>
    </location>
</feature>
<organism evidence="2 3">
    <name type="scientific">Triparma verrucosa</name>
    <dbReference type="NCBI Taxonomy" id="1606542"/>
    <lineage>
        <taxon>Eukaryota</taxon>
        <taxon>Sar</taxon>
        <taxon>Stramenopiles</taxon>
        <taxon>Ochrophyta</taxon>
        <taxon>Bolidophyceae</taxon>
        <taxon>Parmales</taxon>
        <taxon>Triparmaceae</taxon>
        <taxon>Triparma</taxon>
    </lineage>
</organism>
<evidence type="ECO:0000313" key="3">
    <source>
        <dbReference type="Proteomes" id="UP001165160"/>
    </source>
</evidence>
<dbReference type="AlphaFoldDB" id="A0A9W7KY11"/>
<comment type="caution">
    <text evidence="2">The sequence shown here is derived from an EMBL/GenBank/DDBJ whole genome shotgun (WGS) entry which is preliminary data.</text>
</comment>
<evidence type="ECO:0000313" key="2">
    <source>
        <dbReference type="EMBL" id="GMI15395.1"/>
    </source>
</evidence>
<name>A0A9W7KY11_9STRA</name>
<sequence>MITLEILQQPQPALKLFALQTLLRRSLGMPLENLIDFPPSPNYPSMLHPVLTLLSTLSLTTSSLLYINTTLTLGSLLLRLYQSSPPLHSIITSISTSLPFSPVTKLSVIAGTVEAACRVIGGKRISIDPKFLTDVYNQFIEEDVQAEILDIVKQSVSSNNPSDVIEVYRTMEIIASCIPLSSNFIKEFGGYTNDVMLRGDQVLRGCGCRFLMAVFEVEEVYKERERKQKKGAQPRQKMPSFDPSFRLSSSLTCTLTSLPTLLTLLPTSSPTSPGNTPISVLTTMTGNVIPTLYNLLITQPNPQTLETLNSLTSSFKSLTLTPHAAVRSLIYEPLDLILSDLPTFNFEMLNFFCHCSHNLAKSTQYPPRYFDDPEREYDYGLEVERNDVRELVRQVGEREGGVECFMDMLEEDESGYHIFSALAKPLSTLVKNGAEQQNKNDRVYARALQTLHRHLQTSSALLHSIVKETGSPIPLPTSVFSSHFQTLRLTCLSLSSHGVYLHPLSHLLPPLLPLISSILNSAVEFTINCSTYIREYPQLEPNINFIKMVKGAVSGEFHSPGGEDHLGCLALNRFCTVKSPVSVEISSKYTKRIFEHHEELLLRETSNISQNIICTSKSRRLLLQSLCKLCLISSNTDVLTYLLSSRIQKINLALSTPPDTTTMHNLTESILDISEFDSSVLESNLPVILSLTPCATWGYTSNSPQPVLSSWGRVRASYSKILTTCLSKSKTDPHTLSHESGAIVANEIAKVANKETETAVEHFKLKVYGGIYEERLFVEDVIGSEKLEAGAFLNLMGGGDVGVEVLGRFFLEVGGKVVEMMALHLTRDLVGGGEEEAGKNKEEEEEEEEEEYEDPRNGILEGFYGLAVKVMEGIGPDGTFPEEFEERLAEVVGVFIADWTISRGKFSGGPCPGLDPDDPATLLLLEFLPLACRSANVLTKVAQKFTDFVASTQPSAILRISTSSPHSPQPPPPSTPPPVVGAGLIISALLNGASGRAPPWALEFMPSTFGGLFQGLGNNTASLLLALKIGSFSYFEMRPPSPARVLSGKYVSRLKPAAYNDLENCVKACTDSGRGGKWKDLKNALKMATGRKKKSTTYKLKPSKRSYENQRL</sequence>
<feature type="compositionally biased region" description="Acidic residues" evidence="1">
    <location>
        <begin position="843"/>
        <end position="853"/>
    </location>
</feature>
<reference evidence="3" key="1">
    <citation type="journal article" date="2023" name="Commun. Biol.">
        <title>Genome analysis of Parmales, the sister group of diatoms, reveals the evolutionary specialization of diatoms from phago-mixotrophs to photoautotrophs.</title>
        <authorList>
            <person name="Ban H."/>
            <person name="Sato S."/>
            <person name="Yoshikawa S."/>
            <person name="Yamada K."/>
            <person name="Nakamura Y."/>
            <person name="Ichinomiya M."/>
            <person name="Sato N."/>
            <person name="Blanc-Mathieu R."/>
            <person name="Endo H."/>
            <person name="Kuwata A."/>
            <person name="Ogata H."/>
        </authorList>
    </citation>
    <scope>NUCLEOTIDE SEQUENCE [LARGE SCALE GENOMIC DNA]</scope>
    <source>
        <strain evidence="3">NIES 3699</strain>
    </source>
</reference>
<evidence type="ECO:0000256" key="1">
    <source>
        <dbReference type="SAM" id="MobiDB-lite"/>
    </source>
</evidence>